<dbReference type="PANTHER" id="PTHR16305:SF28">
    <property type="entry name" value="GUANYLATE CYCLASE DOMAIN-CONTAINING PROTEIN"/>
    <property type="match status" value="1"/>
</dbReference>
<feature type="region of interest" description="Disordered" evidence="3">
    <location>
        <begin position="341"/>
        <end position="424"/>
    </location>
</feature>
<evidence type="ECO:0000256" key="2">
    <source>
        <dbReference type="ARBA" id="ARBA00022840"/>
    </source>
</evidence>
<feature type="domain" description="Guanylate cyclase" evidence="4">
    <location>
        <begin position="465"/>
        <end position="607"/>
    </location>
</feature>
<dbReference type="PANTHER" id="PTHR16305">
    <property type="entry name" value="TESTICULAR SOLUBLE ADENYLYL CYCLASE"/>
    <property type="match status" value="1"/>
</dbReference>
<evidence type="ECO:0000256" key="1">
    <source>
        <dbReference type="ARBA" id="ARBA00022741"/>
    </source>
</evidence>
<feature type="compositionally biased region" description="Polar residues" evidence="3">
    <location>
        <begin position="395"/>
        <end position="411"/>
    </location>
</feature>
<dbReference type="Pfam" id="PF00211">
    <property type="entry name" value="Guanylate_cyc"/>
    <property type="match status" value="2"/>
</dbReference>
<dbReference type="CDD" id="cd07302">
    <property type="entry name" value="CHD"/>
    <property type="match status" value="2"/>
</dbReference>
<feature type="compositionally biased region" description="Acidic residues" evidence="3">
    <location>
        <begin position="40"/>
        <end position="54"/>
    </location>
</feature>
<evidence type="ECO:0000313" key="5">
    <source>
        <dbReference type="EMBL" id="GAX26536.1"/>
    </source>
</evidence>
<evidence type="ECO:0000313" key="6">
    <source>
        <dbReference type="Proteomes" id="UP000198406"/>
    </source>
</evidence>
<dbReference type="SUPFAM" id="SSF52540">
    <property type="entry name" value="P-loop containing nucleoside triphosphate hydrolases"/>
    <property type="match status" value="1"/>
</dbReference>
<dbReference type="InParanoid" id="A0A1Z5KJU7"/>
<reference evidence="5 6" key="1">
    <citation type="journal article" date="2015" name="Plant Cell">
        <title>Oil accumulation by the oleaginous diatom Fistulifera solaris as revealed by the genome and transcriptome.</title>
        <authorList>
            <person name="Tanaka T."/>
            <person name="Maeda Y."/>
            <person name="Veluchamy A."/>
            <person name="Tanaka M."/>
            <person name="Abida H."/>
            <person name="Marechal E."/>
            <person name="Bowler C."/>
            <person name="Muto M."/>
            <person name="Sunaga Y."/>
            <person name="Tanaka M."/>
            <person name="Yoshino T."/>
            <person name="Taniguchi T."/>
            <person name="Fukuda Y."/>
            <person name="Nemoto M."/>
            <person name="Matsumoto M."/>
            <person name="Wong P.S."/>
            <person name="Aburatani S."/>
            <person name="Fujibuchi W."/>
        </authorList>
    </citation>
    <scope>NUCLEOTIDE SEQUENCE [LARGE SCALE GENOMIC DNA]</scope>
    <source>
        <strain evidence="5 6">JPCC DA0580</strain>
    </source>
</reference>
<dbReference type="GO" id="GO:0005737">
    <property type="term" value="C:cytoplasm"/>
    <property type="evidence" value="ECO:0007669"/>
    <property type="project" value="TreeGrafter"/>
</dbReference>
<dbReference type="SUPFAM" id="SSF55073">
    <property type="entry name" value="Nucleotide cyclase"/>
    <property type="match status" value="2"/>
</dbReference>
<feature type="compositionally biased region" description="Basic and acidic residues" evidence="3">
    <location>
        <begin position="364"/>
        <end position="373"/>
    </location>
</feature>
<feature type="domain" description="Guanylate cyclase" evidence="4">
    <location>
        <begin position="730"/>
        <end position="863"/>
    </location>
</feature>
<organism evidence="5 6">
    <name type="scientific">Fistulifera solaris</name>
    <name type="common">Oleaginous diatom</name>
    <dbReference type="NCBI Taxonomy" id="1519565"/>
    <lineage>
        <taxon>Eukaryota</taxon>
        <taxon>Sar</taxon>
        <taxon>Stramenopiles</taxon>
        <taxon>Ochrophyta</taxon>
        <taxon>Bacillariophyta</taxon>
        <taxon>Bacillariophyceae</taxon>
        <taxon>Bacillariophycidae</taxon>
        <taxon>Naviculales</taxon>
        <taxon>Naviculaceae</taxon>
        <taxon>Fistulifera</taxon>
    </lineage>
</organism>
<protein>
    <recommendedName>
        <fullName evidence="4">Guanylate cyclase domain-containing protein</fullName>
    </recommendedName>
</protein>
<comment type="caution">
    <text evidence="5">The sequence shown here is derived from an EMBL/GenBank/DDBJ whole genome shotgun (WGS) entry which is preliminary data.</text>
</comment>
<feature type="region of interest" description="Disordered" evidence="3">
    <location>
        <begin position="204"/>
        <end position="230"/>
    </location>
</feature>
<feature type="compositionally biased region" description="Acidic residues" evidence="3">
    <location>
        <begin position="382"/>
        <end position="392"/>
    </location>
</feature>
<dbReference type="SMART" id="SM00044">
    <property type="entry name" value="CYCc"/>
    <property type="match status" value="1"/>
</dbReference>
<dbReference type="Proteomes" id="UP000198406">
    <property type="component" value="Unassembled WGS sequence"/>
</dbReference>
<accession>A0A1Z5KJU7</accession>
<dbReference type="InterPro" id="IPR027417">
    <property type="entry name" value="P-loop_NTPase"/>
</dbReference>
<dbReference type="InterPro" id="IPR001054">
    <property type="entry name" value="A/G_cyclase"/>
</dbReference>
<dbReference type="Pfam" id="PF13191">
    <property type="entry name" value="AAA_16"/>
    <property type="match status" value="1"/>
</dbReference>
<dbReference type="InterPro" id="IPR041664">
    <property type="entry name" value="AAA_16"/>
</dbReference>
<dbReference type="GO" id="GO:0004016">
    <property type="term" value="F:adenylate cyclase activity"/>
    <property type="evidence" value="ECO:0007669"/>
    <property type="project" value="TreeGrafter"/>
</dbReference>
<dbReference type="PROSITE" id="PS50125">
    <property type="entry name" value="GUANYLATE_CYCLASE_2"/>
    <property type="match status" value="2"/>
</dbReference>
<proteinExistence type="predicted"/>
<keyword evidence="1" id="KW-0547">Nucleotide-binding</keyword>
<dbReference type="GO" id="GO:0035556">
    <property type="term" value="P:intracellular signal transduction"/>
    <property type="evidence" value="ECO:0007669"/>
    <property type="project" value="InterPro"/>
</dbReference>
<feature type="compositionally biased region" description="Polar residues" evidence="3">
    <location>
        <begin position="345"/>
        <end position="363"/>
    </location>
</feature>
<evidence type="ECO:0000259" key="4">
    <source>
        <dbReference type="PROSITE" id="PS50125"/>
    </source>
</evidence>
<dbReference type="GO" id="GO:0005524">
    <property type="term" value="F:ATP binding"/>
    <property type="evidence" value="ECO:0007669"/>
    <property type="project" value="UniProtKB-KW"/>
</dbReference>
<feature type="compositionally biased region" description="Polar residues" evidence="3">
    <location>
        <begin position="1"/>
        <end position="39"/>
    </location>
</feature>
<dbReference type="GO" id="GO:0009190">
    <property type="term" value="P:cyclic nucleotide biosynthetic process"/>
    <property type="evidence" value="ECO:0007669"/>
    <property type="project" value="InterPro"/>
</dbReference>
<name>A0A1Z5KJU7_FISSO</name>
<feature type="region of interest" description="Disordered" evidence="3">
    <location>
        <begin position="1"/>
        <end position="54"/>
    </location>
</feature>
<sequence length="1787" mass="197716">MPTPPLSTALSQTENTQMPKLATSDQTASTMYVSDGSESNGDDDVSTSSDEDSENYLLEHQRDDARMRASPTAYNVGLQAERNGVNVARPDNKMLRSSATSYATSSSEGDSSDFCDDSEYDELLDTLPISLARRNTNQLHRGTLFGMNLLSGNTNVGAENTKKDADHPQTISNDKFTTNLSDHLEKTQELKVFDAEIGSSIMISQEDLDESVSSSYSDASDSEEDSEGSMSEYDALMETMPTHTAATTMSSLQLQRNTQAPEQSVTPMPVSEGLDLTMLMNLRSELEKVGHMIVEKKEGEKFLRRAHILASINMLAAYIPACVVDHLSQEIREAIAKETDRVESCNMSMGSNTDSSLLPSEQIETSRRFRTIRDIGPLRQDSEDEDDDDDDNTDGRSSSGLKLNLPSNLVNKSGSSGGSSSKSLDRFLEKEGERRMSISYNESRPVAVADEKLDALPAAAQFEGAVMFVDVSGFTKLATVLDPESLSKVINSYFQMIVNKVHEYDGDVQKFAGDALFAEWRVTEKRGLHQCVGESAACAASMVKSCANFPVLGLISAVEAVNAAVTSLNIHVGLGVGRMTGVHVGNNSYRREYLYIGQSIFQATDACNRASLGQAMASQPFIDILQCISPQAIDIDERNCLVATPEGSLYDLSEYSKRVLVRNARSRGVTDKVEGLQEEALMEYRRLMSLYVHPVVVANDIAVSDGSIAAKATVDTKERHMEEAEMRSVYVMFINLILPSHLASLSGDLNKDAELIHLLNDTMNLVSSKLEQYSGHLRQFIVDDKGFVMIASFGLRGSTFPNMVSERALPATFLVYQSLKMELGLEVRIGATFGDVYCGAIGGDKRHEYAMLGPSVNLAARLTHSTDNAGILVDNSVRQLASQAFGFNALPFINAKGYSEPVPIFEPYRRTERRWGAPEPHFVGHRASIENLCHTCNDMADSRPIASKLGLVTGESGMGKSTFLVHCIDQIKNNMESYGFDVIIAQHVALDSEILIPLSGFCPIFLRILATYTDRRDDHLFGSTAAITSSRVKSAINKIGLELGAPSHVITASTRLLLNPAGGLEYNGPSKKALASFMTHAFLRCTENCKLVVIAVDDIHFVDELSWNILKRIFEYSRNTFLLGSSPQDKSALKISPAFRDAIDNVYTGEGRFIEISLSPLDENDIGIMIRRKLELQESELTPELLTEVVSQSGGIPYFANKIINSIKERKASGHNCLQEEKSLSEIIIHRIDTFDLNVRNILNIGAVLGESFTLGEVVAVQMEAKDAKEEDVRKQATESLKTAVREGILSYGKGGTRTAAYIPEIDPRDDSATFSFFQSVWRTVLLGLMLTSRKKDVHRKTASALEGRVHEGSFTKDWLKLFEHWKASGSTAMSTKTALSIGKMLVDTPMLEDSVRIYKDTLEMFGWEHDGRSGLSSEILELLPEPDISQIVRLSVALGEALDQSSKHRESTSTFEKAVQIMQDAKSASKIKDRSIIFPAYVRLTDAINKGHIQQDVYCRYEQSLLTGFINETRVHGRLIHHIQALYLQMILYSRQGRNDKAIAVQSVIKNIYKPVIHTKGLRTCYGMDSGAVSFSLCSYLQMEQGNRREALRVCRHVLKTLIPKIESDREQSFALVYPLLFVLKDSGFGSQAKQVFEKVILFPFHGWETSGLFGIIEPIFEPLLMLLTLSTKEDIRQDTIQEIMDFVGKRSNILNSEQMNLHLGRLGRCGDSICAELCLQLALRLPMDSEARKNVLTYARLVVSTAITFNRKHRLKFALANVQVIREQIKAVSGGSDQEHARLAF</sequence>
<keyword evidence="6" id="KW-1185">Reference proteome</keyword>
<dbReference type="Gene3D" id="3.30.70.1230">
    <property type="entry name" value="Nucleotide cyclase"/>
    <property type="match status" value="2"/>
</dbReference>
<gene>
    <name evidence="5" type="ORF">FisN_23Lh062</name>
</gene>
<dbReference type="EMBL" id="BDSP01000247">
    <property type="protein sequence ID" value="GAX26536.1"/>
    <property type="molecule type" value="Genomic_DNA"/>
</dbReference>
<dbReference type="OrthoDB" id="195026at2759"/>
<feature type="compositionally biased region" description="Low complexity" evidence="3">
    <location>
        <begin position="412"/>
        <end position="422"/>
    </location>
</feature>
<keyword evidence="2" id="KW-0067">ATP-binding</keyword>
<dbReference type="InterPro" id="IPR029787">
    <property type="entry name" value="Nucleotide_cyclase"/>
</dbReference>
<evidence type="ECO:0000256" key="3">
    <source>
        <dbReference type="SAM" id="MobiDB-lite"/>
    </source>
</evidence>